<protein>
    <submittedName>
        <fullName evidence="2">Glyoxylase-like metal-dependent hydrolase (Beta-lactamase superfamily II)</fullName>
    </submittedName>
</protein>
<gene>
    <name evidence="2" type="ORF">BJ963_002257</name>
</gene>
<name>A0A852SZQ6_9MICO</name>
<dbReference type="InterPro" id="IPR036866">
    <property type="entry name" value="RibonucZ/Hydroxyglut_hydro"/>
</dbReference>
<keyword evidence="3" id="KW-1185">Reference proteome</keyword>
<dbReference type="InterPro" id="IPR001279">
    <property type="entry name" value="Metallo-B-lactamas"/>
</dbReference>
<dbReference type="EMBL" id="JACCBJ010000001">
    <property type="protein sequence ID" value="NYD74738.1"/>
    <property type="molecule type" value="Genomic_DNA"/>
</dbReference>
<dbReference type="SMART" id="SM00849">
    <property type="entry name" value="Lactamase_B"/>
    <property type="match status" value="1"/>
</dbReference>
<dbReference type="Proteomes" id="UP000589620">
    <property type="component" value="Unassembled WGS sequence"/>
</dbReference>
<dbReference type="Gene3D" id="3.60.15.10">
    <property type="entry name" value="Ribonuclease Z/Hydroxyacylglutathione hydrolase-like"/>
    <property type="match status" value="1"/>
</dbReference>
<evidence type="ECO:0000259" key="1">
    <source>
        <dbReference type="SMART" id="SM00849"/>
    </source>
</evidence>
<dbReference type="SUPFAM" id="SSF56281">
    <property type="entry name" value="Metallo-hydrolase/oxidoreductase"/>
    <property type="match status" value="1"/>
</dbReference>
<dbReference type="InterPro" id="IPR050855">
    <property type="entry name" value="NDM-1-like"/>
</dbReference>
<organism evidence="2 3">
    <name type="scientific">Leifsonia soli</name>
    <dbReference type="NCBI Taxonomy" id="582665"/>
    <lineage>
        <taxon>Bacteria</taxon>
        <taxon>Bacillati</taxon>
        <taxon>Actinomycetota</taxon>
        <taxon>Actinomycetes</taxon>
        <taxon>Micrococcales</taxon>
        <taxon>Microbacteriaceae</taxon>
        <taxon>Leifsonia</taxon>
    </lineage>
</organism>
<evidence type="ECO:0000313" key="3">
    <source>
        <dbReference type="Proteomes" id="UP000589620"/>
    </source>
</evidence>
<dbReference type="GO" id="GO:0016787">
    <property type="term" value="F:hydrolase activity"/>
    <property type="evidence" value="ECO:0007669"/>
    <property type="project" value="UniProtKB-KW"/>
</dbReference>
<sequence length="244" mass="25448">MHSIRSTTRVAPGILFVEGPLSNWTVFHGGGAVELVDCGYPVDRPLVEESIRLAGADPADLKRILITHGHSDHLGASAQFAGERGVVVAAAPAELPNVRRDVTEQVTVADLLPSALKRGTVRWAIAAVRAGGLGDVGVRDAVALEGDAVALSTGHTLRLVPSPGHTSGSVCFFEPESRALLTGDAIVTGHPLLRESGELQQLPAFFQHDADEAALSARRLVLCDAAVVLPGHGPVIAFPADARP</sequence>
<dbReference type="PANTHER" id="PTHR42951">
    <property type="entry name" value="METALLO-BETA-LACTAMASE DOMAIN-CONTAINING"/>
    <property type="match status" value="1"/>
</dbReference>
<dbReference type="AlphaFoldDB" id="A0A852SZQ6"/>
<dbReference type="Pfam" id="PF00753">
    <property type="entry name" value="Lactamase_B"/>
    <property type="match status" value="1"/>
</dbReference>
<dbReference type="RefSeq" id="WP_179456703.1">
    <property type="nucleotide sequence ID" value="NZ_BAAAPX010000001.1"/>
</dbReference>
<keyword evidence="2" id="KW-0378">Hydrolase</keyword>
<evidence type="ECO:0000313" key="2">
    <source>
        <dbReference type="EMBL" id="NYD74738.1"/>
    </source>
</evidence>
<dbReference type="PANTHER" id="PTHR42951:SF14">
    <property type="entry name" value="METALLO-BETA-LACTAMASE SUPERFAMILY PROTEIN"/>
    <property type="match status" value="1"/>
</dbReference>
<reference evidence="2 3" key="1">
    <citation type="submission" date="2020-07" db="EMBL/GenBank/DDBJ databases">
        <title>Sequencing the genomes of 1000 actinobacteria strains.</title>
        <authorList>
            <person name="Klenk H.-P."/>
        </authorList>
    </citation>
    <scope>NUCLEOTIDE SEQUENCE [LARGE SCALE GENOMIC DNA]</scope>
    <source>
        <strain evidence="2 3">DSM 23871</strain>
    </source>
</reference>
<comment type="caution">
    <text evidence="2">The sequence shown here is derived from an EMBL/GenBank/DDBJ whole genome shotgun (WGS) entry which is preliminary data.</text>
</comment>
<feature type="domain" description="Metallo-beta-lactamase" evidence="1">
    <location>
        <begin position="21"/>
        <end position="232"/>
    </location>
</feature>
<accession>A0A852SZQ6</accession>
<proteinExistence type="predicted"/>